<dbReference type="PANTHER" id="PTHR33823">
    <property type="entry name" value="RNA POLYMERASE-BINDING TRANSCRIPTION FACTOR DKSA-RELATED"/>
    <property type="match status" value="1"/>
</dbReference>
<dbReference type="AlphaFoldDB" id="A0A4V2P955"/>
<dbReference type="EMBL" id="SMFQ01000002">
    <property type="protein sequence ID" value="TCJ88275.1"/>
    <property type="molecule type" value="Genomic_DNA"/>
</dbReference>
<dbReference type="PANTHER" id="PTHR33823:SF4">
    <property type="entry name" value="GENERAL STRESS PROTEIN 16O"/>
    <property type="match status" value="1"/>
</dbReference>
<accession>A0A4V2P955</accession>
<organism evidence="2 3">
    <name type="scientific">Cocleimonas flava</name>
    <dbReference type="NCBI Taxonomy" id="634765"/>
    <lineage>
        <taxon>Bacteria</taxon>
        <taxon>Pseudomonadati</taxon>
        <taxon>Pseudomonadota</taxon>
        <taxon>Gammaproteobacteria</taxon>
        <taxon>Thiotrichales</taxon>
        <taxon>Thiotrichaceae</taxon>
        <taxon>Cocleimonas</taxon>
    </lineage>
</organism>
<dbReference type="PROSITE" id="PS51128">
    <property type="entry name" value="ZF_DKSA_2"/>
    <property type="match status" value="1"/>
</dbReference>
<feature type="zinc finger region" description="dksA C4-type" evidence="1">
    <location>
        <begin position="85"/>
        <end position="109"/>
    </location>
</feature>
<dbReference type="RefSeq" id="WP_131903986.1">
    <property type="nucleotide sequence ID" value="NZ_BAAAFU010000008.1"/>
</dbReference>
<gene>
    <name evidence="2" type="ORF">EV695_0115</name>
</gene>
<evidence type="ECO:0000313" key="2">
    <source>
        <dbReference type="EMBL" id="TCJ88275.1"/>
    </source>
</evidence>
<sequence length="111" mass="12812">MTLTQLNNFKQRLLKLQQGLHELEEEFAQSGETVILDQNSVGRLSRMDAMQSQQMSLEASRRREMQADNIEGGLRRIESGQYGFCFYCEEAIDIKRLDADPTYTRCLKCAD</sequence>
<dbReference type="SUPFAM" id="SSF57716">
    <property type="entry name" value="Glucocorticoid receptor-like (DNA-binding domain)"/>
    <property type="match status" value="1"/>
</dbReference>
<evidence type="ECO:0000256" key="1">
    <source>
        <dbReference type="PROSITE-ProRule" id="PRU00510"/>
    </source>
</evidence>
<keyword evidence="3" id="KW-1185">Reference proteome</keyword>
<evidence type="ECO:0000313" key="3">
    <source>
        <dbReference type="Proteomes" id="UP000294887"/>
    </source>
</evidence>
<dbReference type="Proteomes" id="UP000294887">
    <property type="component" value="Unassembled WGS sequence"/>
</dbReference>
<protein>
    <submittedName>
        <fullName evidence="2">TraR/DksA family transcriptional regulator</fullName>
    </submittedName>
</protein>
<reference evidence="2 3" key="1">
    <citation type="submission" date="2019-03" db="EMBL/GenBank/DDBJ databases">
        <title>Genomic Encyclopedia of Type Strains, Phase IV (KMG-IV): sequencing the most valuable type-strain genomes for metagenomic binning, comparative biology and taxonomic classification.</title>
        <authorList>
            <person name="Goeker M."/>
        </authorList>
    </citation>
    <scope>NUCLEOTIDE SEQUENCE [LARGE SCALE GENOMIC DNA]</scope>
    <source>
        <strain evidence="2 3">DSM 24830</strain>
    </source>
</reference>
<name>A0A4V2P955_9GAMM</name>
<dbReference type="Gene3D" id="1.20.120.910">
    <property type="entry name" value="DksA, coiled-coil domain"/>
    <property type="match status" value="1"/>
</dbReference>
<comment type="caution">
    <text evidence="2">The sequence shown here is derived from an EMBL/GenBank/DDBJ whole genome shotgun (WGS) entry which is preliminary data.</text>
</comment>
<dbReference type="OrthoDB" id="6064855at2"/>
<proteinExistence type="predicted"/>